<evidence type="ECO:0000313" key="4">
    <source>
        <dbReference type="Proteomes" id="UP000192582"/>
    </source>
</evidence>
<sequence length="137" mass="14806">MTLPDLVLVVDDNAADLDLAVEAFAEVTPHLEVIGVTMGSEALSFLQGPDASRVGLVLLDLNLPRMHGFEVLRALRALPTLGGLPVVMLTTSEAGEDLQRSEVLGASAYAHKPVEYRGYLRLVQDLVTSWLPRESGR</sequence>
<dbReference type="PANTHER" id="PTHR44520:SF2">
    <property type="entry name" value="RESPONSE REGULATOR RCP1"/>
    <property type="match status" value="1"/>
</dbReference>
<dbReference type="OrthoDB" id="9808843at2"/>
<dbReference type="PANTHER" id="PTHR44520">
    <property type="entry name" value="RESPONSE REGULATOR RCP1-RELATED"/>
    <property type="match status" value="1"/>
</dbReference>
<dbReference type="Gene3D" id="3.40.50.2300">
    <property type="match status" value="1"/>
</dbReference>
<dbReference type="SMART" id="SM00448">
    <property type="entry name" value="REC"/>
    <property type="match status" value="1"/>
</dbReference>
<name>A0A1W1UTS8_9DEIO</name>
<dbReference type="RefSeq" id="WP_084046852.1">
    <property type="nucleotide sequence ID" value="NZ_FWWU01000007.1"/>
</dbReference>
<dbReference type="PROSITE" id="PS50110">
    <property type="entry name" value="RESPONSE_REGULATORY"/>
    <property type="match status" value="1"/>
</dbReference>
<protein>
    <submittedName>
        <fullName evidence="3">Response regulators consisting of a CheY-like receiver domain and a winged-helix DNA-binding domain</fullName>
    </submittedName>
</protein>
<dbReference type="CDD" id="cd17557">
    <property type="entry name" value="REC_Rcp-like"/>
    <property type="match status" value="1"/>
</dbReference>
<dbReference type="GO" id="GO:0003677">
    <property type="term" value="F:DNA binding"/>
    <property type="evidence" value="ECO:0007669"/>
    <property type="project" value="UniProtKB-KW"/>
</dbReference>
<feature type="modified residue" description="4-aspartylphosphate" evidence="1">
    <location>
        <position position="60"/>
    </location>
</feature>
<dbReference type="InterPro" id="IPR052893">
    <property type="entry name" value="TCS_response_regulator"/>
</dbReference>
<dbReference type="Pfam" id="PF00072">
    <property type="entry name" value="Response_reg"/>
    <property type="match status" value="1"/>
</dbReference>
<dbReference type="InterPro" id="IPR011006">
    <property type="entry name" value="CheY-like_superfamily"/>
</dbReference>
<dbReference type="EMBL" id="FWWU01000007">
    <property type="protein sequence ID" value="SMB84450.1"/>
    <property type="molecule type" value="Genomic_DNA"/>
</dbReference>
<accession>A0A1W1UTS8</accession>
<keyword evidence="4" id="KW-1185">Reference proteome</keyword>
<evidence type="ECO:0000256" key="1">
    <source>
        <dbReference type="PROSITE-ProRule" id="PRU00169"/>
    </source>
</evidence>
<dbReference type="InterPro" id="IPR001789">
    <property type="entry name" value="Sig_transdc_resp-reg_receiver"/>
</dbReference>
<proteinExistence type="predicted"/>
<keyword evidence="1" id="KW-0597">Phosphoprotein</keyword>
<reference evidence="3 4" key="1">
    <citation type="submission" date="2017-04" db="EMBL/GenBank/DDBJ databases">
        <authorList>
            <person name="Afonso C.L."/>
            <person name="Miller P.J."/>
            <person name="Scott M.A."/>
            <person name="Spackman E."/>
            <person name="Goraichik I."/>
            <person name="Dimitrov K.M."/>
            <person name="Suarez D.L."/>
            <person name="Swayne D.E."/>
        </authorList>
    </citation>
    <scope>NUCLEOTIDE SEQUENCE [LARGE SCALE GENOMIC DNA]</scope>
    <source>
        <strain evidence="3 4">KR-140</strain>
    </source>
</reference>
<dbReference type="AlphaFoldDB" id="A0A1W1UTS8"/>
<dbReference type="Proteomes" id="UP000192582">
    <property type="component" value="Unassembled WGS sequence"/>
</dbReference>
<dbReference type="STRING" id="695939.SAMN00790413_05139"/>
<evidence type="ECO:0000259" key="2">
    <source>
        <dbReference type="PROSITE" id="PS50110"/>
    </source>
</evidence>
<organism evidence="3 4">
    <name type="scientific">Deinococcus hopiensis KR-140</name>
    <dbReference type="NCBI Taxonomy" id="695939"/>
    <lineage>
        <taxon>Bacteria</taxon>
        <taxon>Thermotogati</taxon>
        <taxon>Deinococcota</taxon>
        <taxon>Deinococci</taxon>
        <taxon>Deinococcales</taxon>
        <taxon>Deinococcaceae</taxon>
        <taxon>Deinococcus</taxon>
    </lineage>
</organism>
<dbReference type="SUPFAM" id="SSF52172">
    <property type="entry name" value="CheY-like"/>
    <property type="match status" value="1"/>
</dbReference>
<evidence type="ECO:0000313" key="3">
    <source>
        <dbReference type="EMBL" id="SMB84450.1"/>
    </source>
</evidence>
<keyword evidence="3" id="KW-0238">DNA-binding</keyword>
<feature type="domain" description="Response regulatory" evidence="2">
    <location>
        <begin position="6"/>
        <end position="127"/>
    </location>
</feature>
<dbReference type="GO" id="GO:0000160">
    <property type="term" value="P:phosphorelay signal transduction system"/>
    <property type="evidence" value="ECO:0007669"/>
    <property type="project" value="InterPro"/>
</dbReference>
<gene>
    <name evidence="3" type="ORF">SAMN00790413_05139</name>
</gene>